<dbReference type="InterPro" id="IPR012902">
    <property type="entry name" value="N_methyl_site"/>
</dbReference>
<accession>A0A0G0LAP2</accession>
<gene>
    <name evidence="2" type="ORF">UT08_C0012G0031</name>
</gene>
<name>A0A0G0LAP2_9BACT</name>
<dbReference type="SUPFAM" id="SSF54523">
    <property type="entry name" value="Pili subunits"/>
    <property type="match status" value="1"/>
</dbReference>
<dbReference type="Gene3D" id="3.30.700.10">
    <property type="entry name" value="Glycoprotein, Type 4 Pilin"/>
    <property type="match status" value="1"/>
</dbReference>
<dbReference type="AlphaFoldDB" id="A0A0G0LAP2"/>
<evidence type="ECO:0000313" key="3">
    <source>
        <dbReference type="Proteomes" id="UP000034081"/>
    </source>
</evidence>
<comment type="caution">
    <text evidence="2">The sequence shown here is derived from an EMBL/GenBank/DDBJ whole genome shotgun (WGS) entry which is preliminary data.</text>
</comment>
<dbReference type="STRING" id="1618570.UT08_C0012G0031"/>
<evidence type="ECO:0000313" key="2">
    <source>
        <dbReference type="EMBL" id="KKQ84935.1"/>
    </source>
</evidence>
<organism evidence="2 3">
    <name type="scientific">Candidatus Woesebacteria bacterium GW2011_GWB1_38_8</name>
    <dbReference type="NCBI Taxonomy" id="1618570"/>
    <lineage>
        <taxon>Bacteria</taxon>
        <taxon>Candidatus Woeseibacteriota</taxon>
    </lineage>
</organism>
<protein>
    <submittedName>
        <fullName evidence="2">Fimbrial protein, type IV pilin, PilE</fullName>
    </submittedName>
</protein>
<dbReference type="NCBIfam" id="TIGR02532">
    <property type="entry name" value="IV_pilin_GFxxxE"/>
    <property type="match status" value="1"/>
</dbReference>
<keyword evidence="1" id="KW-0472">Membrane</keyword>
<dbReference type="PROSITE" id="PS00409">
    <property type="entry name" value="PROKAR_NTER_METHYL"/>
    <property type="match status" value="1"/>
</dbReference>
<dbReference type="Proteomes" id="UP000034081">
    <property type="component" value="Unassembled WGS sequence"/>
</dbReference>
<keyword evidence="1" id="KW-0812">Transmembrane</keyword>
<reference evidence="2 3" key="1">
    <citation type="journal article" date="2015" name="Nature">
        <title>rRNA introns, odd ribosomes, and small enigmatic genomes across a large radiation of phyla.</title>
        <authorList>
            <person name="Brown C.T."/>
            <person name="Hug L.A."/>
            <person name="Thomas B.C."/>
            <person name="Sharon I."/>
            <person name="Castelle C.J."/>
            <person name="Singh A."/>
            <person name="Wilkins M.J."/>
            <person name="Williams K.H."/>
            <person name="Banfield J.F."/>
        </authorList>
    </citation>
    <scope>NUCLEOTIDE SEQUENCE [LARGE SCALE GENOMIC DNA]</scope>
</reference>
<proteinExistence type="predicted"/>
<dbReference type="EMBL" id="LBVL01000012">
    <property type="protein sequence ID" value="KKQ84935.1"/>
    <property type="molecule type" value="Genomic_DNA"/>
</dbReference>
<dbReference type="InterPro" id="IPR045584">
    <property type="entry name" value="Pilin-like"/>
</dbReference>
<sequence>MNLQDQLEGDARRWIMKRNIVKTGFTLVELILAIAIIAIIAAASAPFYVKFVAQNNLEVSTDKVISAIRKTQSYAMDGKDNATWGFCMSGNNLRLFRGTCTTPTFNEDFDLTGVTVSGLTETIFSGLSGKRGEPSNTLNITVTNDIGSVNVVLNSAGGLDVN</sequence>
<evidence type="ECO:0000256" key="1">
    <source>
        <dbReference type="SAM" id="Phobius"/>
    </source>
</evidence>
<feature type="transmembrane region" description="Helical" evidence="1">
    <location>
        <begin position="20"/>
        <end position="49"/>
    </location>
</feature>
<dbReference type="Pfam" id="PF07963">
    <property type="entry name" value="N_methyl"/>
    <property type="match status" value="1"/>
</dbReference>
<keyword evidence="1" id="KW-1133">Transmembrane helix</keyword>
<dbReference type="PATRIC" id="fig|1618570.3.peg.1081"/>